<protein>
    <submittedName>
        <fullName evidence="4 6">Colorectal mutant cancer protein</fullName>
    </submittedName>
</protein>
<gene>
    <name evidence="7" type="primary">ushbp1</name>
    <name evidence="4 6" type="synonym">LOC100492884</name>
</gene>
<dbReference type="Ensembl" id="ENSXETT00000112942">
    <property type="protein sequence ID" value="ENSXETP00000107710"/>
    <property type="gene ID" value="ENSXETG00000046959"/>
</dbReference>
<reference evidence="4" key="2">
    <citation type="submission" date="2021-03" db="UniProtKB">
        <authorList>
            <consortium name="Ensembl"/>
        </authorList>
    </citation>
    <scope>IDENTIFICATION</scope>
</reference>
<dbReference type="OrthoDB" id="6256369at2759"/>
<dbReference type="Xenbase" id="XB-GENE-29081395">
    <property type="gene designation" value="ushbp1"/>
</dbReference>
<dbReference type="InterPro" id="IPR019536">
    <property type="entry name" value="USHBP1_PDZ-bd"/>
</dbReference>
<evidence type="ECO:0000259" key="3">
    <source>
        <dbReference type="Pfam" id="PF10506"/>
    </source>
</evidence>
<sequence length="632" mass="71356">MDESHKKDQASDKLLFRDAGNGGAQSDLFLKLQEVISSLESYAWSWRSPSGSGSVDESNTASGDTTPCSSILSFPLLAGLTEELQRVLPHDENWLQSEISRYRQENTALRAKLRVTDTELDNSKLTLMEMMEEKDTLQIEISKLQGYPQEDSFFSPSTSVPSSPDSAESCTPTTETPLALNDPLSRMQAPISTLQNLIQYLQDLSGMQPSLPCAPKVQPSYLETEMEWLKGKLDCLKRLNAQLCVTLEECKSDSEKLSMHLGRLESTCTAFRLALQSSEKCLKAYSVMLALTEAKGDIILGQMAEGDLLKSGWSLLPKDLEIKTKLFMMEVKKTFKQDRTKLEADKGDPRSPSLPRFYSPWLSEEDEQMLKSYVQHLKQDVASISIMENLQMGQDVHSEVAHLADVIKTKADNAIEVSSETSASRPDKPLRSHIVQELLDTKEGLAEVKGSIQLLQTEKRALELQSLSYLEEEKAYMLIRDQLQQELSDWAEKSKEEDCGGKHPVYGRAVSDYCEQSIPHANMQRLLESLARSSETRARVEGLSEELDELTCRVHAQRAQSAKIIMDFFKAHRNLFMTYQNAQKKYHEQQRRLESQAHMMSQCHIQQLHDLMQNILSLQAQQTARETGETSL</sequence>
<dbReference type="InterPro" id="IPR040171">
    <property type="entry name" value="USBP1-like"/>
</dbReference>
<reference evidence="6" key="3">
    <citation type="submission" date="2025-04" db="UniProtKB">
        <authorList>
            <consortium name="RefSeq"/>
        </authorList>
    </citation>
    <scope>IDENTIFICATION</scope>
    <source>
        <strain evidence="6">Nigerian</strain>
        <tissue evidence="6">Liver and blood</tissue>
    </source>
</reference>
<evidence type="ECO:0000313" key="7">
    <source>
        <dbReference type="Xenbase" id="XB-GENE-29081395"/>
    </source>
</evidence>
<feature type="compositionally biased region" description="Low complexity" evidence="2">
    <location>
        <begin position="151"/>
        <end position="166"/>
    </location>
</feature>
<evidence type="ECO:0000313" key="4">
    <source>
        <dbReference type="Ensembl" id="ENSXETP00000107710"/>
    </source>
</evidence>
<dbReference type="Pfam" id="PF10506">
    <property type="entry name" value="USHBP1_PDZ-bd"/>
    <property type="match status" value="1"/>
</dbReference>
<dbReference type="PANTHER" id="PTHR23347">
    <property type="entry name" value="COLORECTAL MUTANT CANCER PROTEIN MCC PROTEIN -RELATED"/>
    <property type="match status" value="1"/>
</dbReference>
<feature type="region of interest" description="Disordered" evidence="2">
    <location>
        <begin position="150"/>
        <end position="176"/>
    </location>
</feature>
<dbReference type="Proteomes" id="UP000008143">
    <property type="component" value="Chromosome 1"/>
</dbReference>
<dbReference type="GeneID" id="100492884"/>
<reference evidence="4" key="1">
    <citation type="journal article" date="2010" name="Science">
        <title>The genome of the Western clawed frog Xenopus tropicalis.</title>
        <authorList>
            <person name="Hellsten U."/>
            <person name="Harland R.M."/>
            <person name="Gilchrist M.J."/>
            <person name="Hendrix D."/>
            <person name="Jurka J."/>
            <person name="Kapitonov V."/>
            <person name="Ovcharenko I."/>
            <person name="Putnam N.H."/>
            <person name="Shu S."/>
            <person name="Taher L."/>
            <person name="Blitz I.L."/>
            <person name="Blumberg B."/>
            <person name="Dichmann D.S."/>
            <person name="Dubchak I."/>
            <person name="Amaya E."/>
            <person name="Detter J.C."/>
            <person name="Fletcher R."/>
            <person name="Gerhard D.S."/>
            <person name="Goodstein D."/>
            <person name="Graves T."/>
            <person name="Grigoriev I.V."/>
            <person name="Grimwood J."/>
            <person name="Kawashima T."/>
            <person name="Lindquist E."/>
            <person name="Lucas S.M."/>
            <person name="Mead P.E."/>
            <person name="Mitros T."/>
            <person name="Ogino H."/>
            <person name="Ohta Y."/>
            <person name="Poliakov A.V."/>
            <person name="Pollet N."/>
            <person name="Robert J."/>
            <person name="Salamov A."/>
            <person name="Sater A.K."/>
            <person name="Schmutz J."/>
            <person name="Terry A."/>
            <person name="Vize P.D."/>
            <person name="Warren W.C."/>
            <person name="Wells D."/>
            <person name="Wills A."/>
            <person name="Wilson R.K."/>
            <person name="Zimmerman L.B."/>
            <person name="Zorn A.M."/>
            <person name="Grainger R."/>
            <person name="Grammer T."/>
            <person name="Khokha M.K."/>
            <person name="Richardson P.M."/>
            <person name="Rokhsar D.S."/>
        </authorList>
    </citation>
    <scope>NUCLEOTIDE SEQUENCE [LARGE SCALE GENOMIC DNA]</scope>
    <source>
        <strain evidence="4">Nigerian</strain>
    </source>
</reference>
<dbReference type="KEGG" id="xtr:100492884"/>
<dbReference type="AGR" id="Xenbase:XB-GENE-29081395"/>
<evidence type="ECO:0000256" key="2">
    <source>
        <dbReference type="SAM" id="MobiDB-lite"/>
    </source>
</evidence>
<keyword evidence="1" id="KW-0175">Coiled coil</keyword>
<dbReference type="OMA" id="RELCKAH"/>
<proteinExistence type="predicted"/>
<feature type="domain" description="Harmonin-binding protein USHBP1 PDZ-binding" evidence="3">
    <location>
        <begin position="229"/>
        <end position="292"/>
    </location>
</feature>
<keyword evidence="5" id="KW-1185">Reference proteome</keyword>
<dbReference type="GeneTree" id="ENSGT00530000063974"/>
<evidence type="ECO:0000313" key="5">
    <source>
        <dbReference type="Proteomes" id="UP000008143"/>
    </source>
</evidence>
<dbReference type="RefSeq" id="XP_002934426.1">
    <property type="nucleotide sequence ID" value="XM_002934380.4"/>
</dbReference>
<evidence type="ECO:0000313" key="6">
    <source>
        <dbReference type="RefSeq" id="XP_002934426.1"/>
    </source>
</evidence>
<dbReference type="PANTHER" id="PTHR23347:SF5">
    <property type="entry name" value="HARMONIN-BINDING PROTEIN USHBP1"/>
    <property type="match status" value="1"/>
</dbReference>
<name>A0A803JIE1_XENTR</name>
<organism evidence="4">
    <name type="scientific">Xenopus tropicalis</name>
    <name type="common">Western clawed frog</name>
    <name type="synonym">Silurana tropicalis</name>
    <dbReference type="NCBI Taxonomy" id="8364"/>
    <lineage>
        <taxon>Eukaryota</taxon>
        <taxon>Metazoa</taxon>
        <taxon>Chordata</taxon>
        <taxon>Craniata</taxon>
        <taxon>Vertebrata</taxon>
        <taxon>Euteleostomi</taxon>
        <taxon>Amphibia</taxon>
        <taxon>Batrachia</taxon>
        <taxon>Anura</taxon>
        <taxon>Pipoidea</taxon>
        <taxon>Pipidae</taxon>
        <taxon>Xenopodinae</taxon>
        <taxon>Xenopus</taxon>
        <taxon>Silurana</taxon>
    </lineage>
</organism>
<evidence type="ECO:0000256" key="1">
    <source>
        <dbReference type="SAM" id="Coils"/>
    </source>
</evidence>
<dbReference type="AlphaFoldDB" id="A0A803JIE1"/>
<feature type="coiled-coil region" evidence="1">
    <location>
        <begin position="533"/>
        <end position="599"/>
    </location>
</feature>
<dbReference type="CTD" id="83878"/>
<accession>A0A803JIE1</accession>